<dbReference type="EMBL" id="CP020373">
    <property type="protein sequence ID" value="AZQ10952.1"/>
    <property type="molecule type" value="Genomic_DNA"/>
</dbReference>
<evidence type="ECO:0000256" key="1">
    <source>
        <dbReference type="SAM" id="MobiDB-lite"/>
    </source>
</evidence>
<dbReference type="InterPro" id="IPR022269">
    <property type="entry name" value="SO_2930-like_C"/>
</dbReference>
<dbReference type="Proteomes" id="UP000278437">
    <property type="component" value="Chromosome"/>
</dbReference>
<name>A0ABN5TUT8_9GAMM</name>
<dbReference type="PROSITE" id="PS51257">
    <property type="entry name" value="PROKAR_LIPOPROTEIN"/>
    <property type="match status" value="1"/>
</dbReference>
<dbReference type="RefSeq" id="WP_164551176.1">
    <property type="nucleotide sequence ID" value="NZ_CP020373.1"/>
</dbReference>
<protein>
    <recommendedName>
        <fullName evidence="5">Cytochrome c domain-containing protein</fullName>
    </recommendedName>
</protein>
<reference evidence="4" key="1">
    <citation type="submission" date="2017-03" db="EMBL/GenBank/DDBJ databases">
        <title>Full genome sequence of a non-lethal Shewanella isolate that potentiates virulence of Vibio parahaemolyticus causing acute hepatopancreatic necrosis disease (AHPND) in shrimp.</title>
        <authorList>
            <person name="Prachumwat A."/>
            <person name="Sritunyalucksana K."/>
        </authorList>
    </citation>
    <scope>NUCLEOTIDE SEQUENCE [LARGE SCALE GENOMIC DNA]</scope>
    <source>
        <strain evidence="4">TH2012</strain>
    </source>
</reference>
<gene>
    <name evidence="3" type="ORF">STH12_01852</name>
</gene>
<accession>A0ABN5TUT8</accession>
<keyword evidence="2" id="KW-0732">Signal</keyword>
<evidence type="ECO:0000256" key="2">
    <source>
        <dbReference type="SAM" id="SignalP"/>
    </source>
</evidence>
<organism evidence="3 4">
    <name type="scientific">Shewanella khirikhana</name>
    <dbReference type="NCBI Taxonomy" id="1965282"/>
    <lineage>
        <taxon>Bacteria</taxon>
        <taxon>Pseudomonadati</taxon>
        <taxon>Pseudomonadota</taxon>
        <taxon>Gammaproteobacteria</taxon>
        <taxon>Alteromonadales</taxon>
        <taxon>Shewanellaceae</taxon>
        <taxon>Shewanella</taxon>
    </lineage>
</organism>
<evidence type="ECO:0000313" key="3">
    <source>
        <dbReference type="EMBL" id="AZQ10952.1"/>
    </source>
</evidence>
<feature type="region of interest" description="Disordered" evidence="1">
    <location>
        <begin position="36"/>
        <end position="75"/>
    </location>
</feature>
<feature type="compositionally biased region" description="Gly residues" evidence="1">
    <location>
        <begin position="47"/>
        <end position="70"/>
    </location>
</feature>
<evidence type="ECO:0000313" key="4">
    <source>
        <dbReference type="Proteomes" id="UP000278437"/>
    </source>
</evidence>
<keyword evidence="4" id="KW-1185">Reference proteome</keyword>
<dbReference type="NCBIfam" id="TIGR03806">
    <property type="entry name" value="chp_HNE_0200"/>
    <property type="match status" value="1"/>
</dbReference>
<feature type="signal peptide" evidence="2">
    <location>
        <begin position="1"/>
        <end position="32"/>
    </location>
</feature>
<proteinExistence type="predicted"/>
<evidence type="ECO:0008006" key="5">
    <source>
        <dbReference type="Google" id="ProtNLM"/>
    </source>
</evidence>
<feature type="chain" id="PRO_5047278385" description="Cytochrome c domain-containing protein" evidence="2">
    <location>
        <begin position="33"/>
        <end position="429"/>
    </location>
</feature>
<sequence length="429" mass="45872">MPRAKNKSTLQRRNVRSIIMLLTALLTLGGCGGGEDSPFAPPAGTNGDSGSGGSGGGGSGSGGAGNGSTGSSGSDAGLCAATEGEINYQALMQENCAKLSDYRLFADPANPGAQPNGRGEPYMLASELFTDYAIKRRFLFLPPGTQMSLVDGQLEFPVGTVLVKSFYLPADTEQQDPLNARLIETRLLIQRESGWTALPYVWRDNGSGTLEAVLFEAGTDIAHSLNRGAETLNFSYHVPSRAECKICHQDLQKELAVIKPIGPKPLLLNRDINRSGSSETINQLVYFKDKGLLTGNVELSALPRTFAITDETADLTARTKGYLDVNCAHCHKASGFASVSGLRLGFEVDHESVQYGICKQPPGWDGGERGLSYDIVPGNGDHSIVVYRQTLSAPKDRMPPLGRNLVHQEAVAQISRWIDLMSPALGNCQ</sequence>